<dbReference type="InterPro" id="IPR056584">
    <property type="entry name" value="EF-hand_15"/>
</dbReference>
<name>A0A084AKJ4_STACB</name>
<dbReference type="SUPFAM" id="SSF49562">
    <property type="entry name" value="C2 domain (Calcium/lipid-binding domain, CaLB)"/>
    <property type="match status" value="1"/>
</dbReference>
<proteinExistence type="predicted"/>
<dbReference type="Pfam" id="PF00387">
    <property type="entry name" value="PI-PLC-Y"/>
    <property type="match status" value="1"/>
</dbReference>
<evidence type="ECO:0000256" key="6">
    <source>
        <dbReference type="ARBA" id="ARBA00059664"/>
    </source>
</evidence>
<evidence type="ECO:0000256" key="2">
    <source>
        <dbReference type="ARBA" id="ARBA00022801"/>
    </source>
</evidence>
<feature type="region of interest" description="Disordered" evidence="8">
    <location>
        <begin position="351"/>
        <end position="377"/>
    </location>
</feature>
<keyword evidence="3 7" id="KW-0442">Lipid degradation</keyword>
<dbReference type="PRINTS" id="PR00390">
    <property type="entry name" value="PHPHLIPASEC"/>
</dbReference>
<organism evidence="11 12">
    <name type="scientific">Stachybotrys chartarum (strain CBS 109288 / IBT 7711)</name>
    <name type="common">Toxic black mold</name>
    <name type="synonym">Stilbospora chartarum</name>
    <dbReference type="NCBI Taxonomy" id="1280523"/>
    <lineage>
        <taxon>Eukaryota</taxon>
        <taxon>Fungi</taxon>
        <taxon>Dikarya</taxon>
        <taxon>Ascomycota</taxon>
        <taxon>Pezizomycotina</taxon>
        <taxon>Sordariomycetes</taxon>
        <taxon>Hypocreomycetidae</taxon>
        <taxon>Hypocreales</taxon>
        <taxon>Stachybotryaceae</taxon>
        <taxon>Stachybotrys</taxon>
    </lineage>
</organism>
<dbReference type="CDD" id="cd08598">
    <property type="entry name" value="PI-PLC1c_yeast"/>
    <property type="match status" value="1"/>
</dbReference>
<dbReference type="InterPro" id="IPR001192">
    <property type="entry name" value="PI-PLC_fam"/>
</dbReference>
<dbReference type="InterPro" id="IPR000008">
    <property type="entry name" value="C2_dom"/>
</dbReference>
<feature type="compositionally biased region" description="Low complexity" evidence="8">
    <location>
        <begin position="195"/>
        <end position="230"/>
    </location>
</feature>
<dbReference type="Gene3D" id="2.60.40.150">
    <property type="entry name" value="C2 domain"/>
    <property type="match status" value="1"/>
</dbReference>
<dbReference type="PANTHER" id="PTHR10336:SF82">
    <property type="entry name" value="PHOSPHOINOSITIDE PHOSPHOLIPASE C"/>
    <property type="match status" value="1"/>
</dbReference>
<dbReference type="InterPro" id="IPR001711">
    <property type="entry name" value="PLipase_C_Pinositol-sp_Y"/>
</dbReference>
<dbReference type="GO" id="GO:0048015">
    <property type="term" value="P:phosphatidylinositol-mediated signaling"/>
    <property type="evidence" value="ECO:0007669"/>
    <property type="project" value="TreeGrafter"/>
</dbReference>
<dbReference type="Proteomes" id="UP000028045">
    <property type="component" value="Unassembled WGS sequence"/>
</dbReference>
<evidence type="ECO:0000313" key="11">
    <source>
        <dbReference type="EMBL" id="KEY65823.1"/>
    </source>
</evidence>
<keyword evidence="5" id="KW-0807">Transducer</keyword>
<comment type="function">
    <text evidence="6">The production of the second messenger molecules diacylglycerol (DAG) and inositol 1,4,5-trisphosphate (IP3) is mediated by activated phosphatidylinositol-specific phospholipase C enzymes.</text>
</comment>
<dbReference type="HOGENOM" id="CLU_002738_3_0_1"/>
<comment type="catalytic activity">
    <reaction evidence="1 7">
        <text>a 1,2-diacyl-sn-glycero-3-phospho-(1D-myo-inositol-4,5-bisphosphate) + H2O = 1D-myo-inositol 1,4,5-trisphosphate + a 1,2-diacyl-sn-glycerol + H(+)</text>
        <dbReference type="Rhea" id="RHEA:33179"/>
        <dbReference type="ChEBI" id="CHEBI:15377"/>
        <dbReference type="ChEBI" id="CHEBI:15378"/>
        <dbReference type="ChEBI" id="CHEBI:17815"/>
        <dbReference type="ChEBI" id="CHEBI:58456"/>
        <dbReference type="ChEBI" id="CHEBI:203600"/>
        <dbReference type="EC" id="3.1.4.11"/>
    </reaction>
</comment>
<dbReference type="Pfam" id="PF00388">
    <property type="entry name" value="PI-PLC-X"/>
    <property type="match status" value="1"/>
</dbReference>
<feature type="domain" description="PI-PLC Y-box" evidence="10">
    <location>
        <begin position="387"/>
        <end position="500"/>
    </location>
</feature>
<evidence type="ECO:0000259" key="9">
    <source>
        <dbReference type="PROSITE" id="PS50004"/>
    </source>
</evidence>
<dbReference type="SMART" id="SM00149">
    <property type="entry name" value="PLCYc"/>
    <property type="match status" value="1"/>
</dbReference>
<keyword evidence="4 7" id="KW-0443">Lipid metabolism</keyword>
<dbReference type="PROSITE" id="PS50007">
    <property type="entry name" value="PIPLC_X_DOMAIN"/>
    <property type="match status" value="1"/>
</dbReference>
<gene>
    <name evidence="11" type="ORF">S7711_07204</name>
</gene>
<dbReference type="PROSITE" id="PS50004">
    <property type="entry name" value="C2"/>
    <property type="match status" value="1"/>
</dbReference>
<dbReference type="InterPro" id="IPR000909">
    <property type="entry name" value="PLipase_C_PInositol-sp_X_dom"/>
</dbReference>
<feature type="domain" description="C2" evidence="9">
    <location>
        <begin position="497"/>
        <end position="643"/>
    </location>
</feature>
<dbReference type="Gene3D" id="3.20.20.190">
    <property type="entry name" value="Phosphatidylinositol (PI) phosphodiesterase"/>
    <property type="match status" value="2"/>
</dbReference>
<evidence type="ECO:0000256" key="7">
    <source>
        <dbReference type="RuleBase" id="RU361133"/>
    </source>
</evidence>
<evidence type="ECO:0000256" key="1">
    <source>
        <dbReference type="ARBA" id="ARBA00001195"/>
    </source>
</evidence>
<dbReference type="SMART" id="SM00148">
    <property type="entry name" value="PLCXc"/>
    <property type="match status" value="1"/>
</dbReference>
<evidence type="ECO:0000256" key="4">
    <source>
        <dbReference type="ARBA" id="ARBA00023098"/>
    </source>
</evidence>
<keyword evidence="12" id="KW-1185">Reference proteome</keyword>
<evidence type="ECO:0000256" key="8">
    <source>
        <dbReference type="SAM" id="MobiDB-lite"/>
    </source>
</evidence>
<dbReference type="InterPro" id="IPR017946">
    <property type="entry name" value="PLC-like_Pdiesterase_TIM-brl"/>
</dbReference>
<dbReference type="GO" id="GO:0016042">
    <property type="term" value="P:lipid catabolic process"/>
    <property type="evidence" value="ECO:0007669"/>
    <property type="project" value="UniProtKB-KW"/>
</dbReference>
<dbReference type="CDD" id="cd00275">
    <property type="entry name" value="C2_PLC_like"/>
    <property type="match status" value="1"/>
</dbReference>
<accession>A0A084AKJ4</accession>
<dbReference type="PANTHER" id="PTHR10336">
    <property type="entry name" value="PHOSPHOINOSITIDE-SPECIFIC PHOSPHOLIPASE C FAMILY PROTEIN"/>
    <property type="match status" value="1"/>
</dbReference>
<dbReference type="GO" id="GO:0004435">
    <property type="term" value="F:phosphatidylinositol-4,5-bisphosphate phospholipase C activity"/>
    <property type="evidence" value="ECO:0007669"/>
    <property type="project" value="UniProtKB-EC"/>
</dbReference>
<dbReference type="SMART" id="SM00239">
    <property type="entry name" value="C2"/>
    <property type="match status" value="1"/>
</dbReference>
<keyword evidence="2 7" id="KW-0378">Hydrolase</keyword>
<feature type="region of interest" description="Disordered" evidence="8">
    <location>
        <begin position="192"/>
        <end position="244"/>
    </location>
</feature>
<feature type="region of interest" description="Disordered" evidence="8">
    <location>
        <begin position="151"/>
        <end position="177"/>
    </location>
</feature>
<dbReference type="AlphaFoldDB" id="A0A084AKJ4"/>
<protein>
    <recommendedName>
        <fullName evidence="7">Phosphoinositide phospholipase C</fullName>
        <ecNumber evidence="7">3.1.4.11</ecNumber>
    </recommendedName>
</protein>
<dbReference type="InterPro" id="IPR035892">
    <property type="entry name" value="C2_domain_sf"/>
</dbReference>
<feature type="compositionally biased region" description="Acidic residues" evidence="8">
    <location>
        <begin position="151"/>
        <end position="164"/>
    </location>
</feature>
<evidence type="ECO:0000313" key="12">
    <source>
        <dbReference type="Proteomes" id="UP000028045"/>
    </source>
</evidence>
<dbReference type="Pfam" id="PF23617">
    <property type="entry name" value="EF-hand_15"/>
    <property type="match status" value="1"/>
</dbReference>
<dbReference type="FunFam" id="3.20.20.190:FF:000039">
    <property type="entry name" value="Phosphoinositide phospholipase C"/>
    <property type="match status" value="1"/>
</dbReference>
<dbReference type="SUPFAM" id="SSF51695">
    <property type="entry name" value="PLC-like phosphodiesterases"/>
    <property type="match status" value="1"/>
</dbReference>
<feature type="compositionally biased region" description="Basic and acidic residues" evidence="8">
    <location>
        <begin position="365"/>
        <end position="374"/>
    </location>
</feature>
<reference evidence="11 12" key="1">
    <citation type="journal article" date="2014" name="BMC Genomics">
        <title>Comparative genome sequencing reveals chemotype-specific gene clusters in the toxigenic black mold Stachybotrys.</title>
        <authorList>
            <person name="Semeiks J."/>
            <person name="Borek D."/>
            <person name="Otwinowski Z."/>
            <person name="Grishin N.V."/>
        </authorList>
    </citation>
    <scope>NUCLEOTIDE SEQUENCE [LARGE SCALE GENOMIC DNA]</scope>
    <source>
        <strain evidence="12">CBS 109288 / IBT 7711</strain>
    </source>
</reference>
<evidence type="ECO:0000256" key="5">
    <source>
        <dbReference type="ARBA" id="ARBA00023224"/>
    </source>
</evidence>
<sequence length="662" mass="73036">MAAVPPPNQVADASDTTRLLTSVDQTVFDSLRAIFDAHAGPDRQWGSTQIKNFLETVQRHSPAETPSELLAKPTLDFNTFVLYMTSARVSIIKAPQQEDLDLSWPLASYFVSSSHNTYLTGNQLSSSSTTDAYASVLRRGCRCVEIDVWDGEESDSDTSSSDDSEAPRRQSSVRRIYNSKEKRKSTFNILKEKLSGGPSSPKKSQQGQSSPGKAVKPPSPPKSVSESAVAGNPKDSLGGISDKLEGVTLQDGPAAEVVAVEPRVLHGYTLTTDVSFRDVCVAIKDNAFAVTELPLIVSLEVHCSAQQQAVMVAIMTEIWGDFLVPEPEGEVTELPSPDKLRNKILIKVKWSPPDSSTPDEDSPDDDRAADAAPEKKKKKTAKIIRELSRLGVYTRAITFKSFSQPEASMPAHIFSLSEKKFLNHLEEKSTELFRHNKRFFVRAYPSGLRIGSSNLNPAVFWGAGAQIVALNWQQTDEGMMLNEGMFQKTEGYVLKPPGYRPDLESRKTPNAVIRKTLSLSLTFFAAQGIPVPPEDKSARSFKPYVKVELHVDASEVALGGPVKTDGHEREGDYKAKTKTQKGCNVDFNEQKIEFKKIPGLVEELTFVRFTVRDDEFGRDDLAAWACVRLDRLAEGYRLIPLIDTNGHATEGMILVRVEKTLV</sequence>
<evidence type="ECO:0000256" key="3">
    <source>
        <dbReference type="ARBA" id="ARBA00022963"/>
    </source>
</evidence>
<dbReference type="EMBL" id="KL648684">
    <property type="protein sequence ID" value="KEY65823.1"/>
    <property type="molecule type" value="Genomic_DNA"/>
</dbReference>
<dbReference type="PROSITE" id="PS50008">
    <property type="entry name" value="PIPLC_Y_DOMAIN"/>
    <property type="match status" value="1"/>
</dbReference>
<dbReference type="GO" id="GO:0051209">
    <property type="term" value="P:release of sequestered calcium ion into cytosol"/>
    <property type="evidence" value="ECO:0007669"/>
    <property type="project" value="TreeGrafter"/>
</dbReference>
<dbReference type="OrthoDB" id="269822at2759"/>
<evidence type="ECO:0000259" key="10">
    <source>
        <dbReference type="PROSITE" id="PS50008"/>
    </source>
</evidence>
<dbReference type="EC" id="3.1.4.11" evidence="7"/>